<evidence type="ECO:0000313" key="2">
    <source>
        <dbReference type="EMBL" id="OHA61356.1"/>
    </source>
</evidence>
<organism evidence="2 3">
    <name type="scientific">Candidatus Vogelbacteria bacterium RIFOXYD1_FULL_51_18</name>
    <dbReference type="NCBI Taxonomy" id="1802440"/>
    <lineage>
        <taxon>Bacteria</taxon>
        <taxon>Candidatus Vogeliibacteriota</taxon>
    </lineage>
</organism>
<dbReference type="Pfam" id="PF21956">
    <property type="entry name" value="DUF6922"/>
    <property type="match status" value="1"/>
</dbReference>
<accession>A0A1G2QLF7</accession>
<evidence type="ECO:0000313" key="3">
    <source>
        <dbReference type="Proteomes" id="UP000177090"/>
    </source>
</evidence>
<gene>
    <name evidence="2" type="ORF">A2569_00705</name>
</gene>
<name>A0A1G2QLF7_9BACT</name>
<reference evidence="2 3" key="1">
    <citation type="journal article" date="2016" name="Nat. Commun.">
        <title>Thousands of microbial genomes shed light on interconnected biogeochemical processes in an aquifer system.</title>
        <authorList>
            <person name="Anantharaman K."/>
            <person name="Brown C.T."/>
            <person name="Hug L.A."/>
            <person name="Sharon I."/>
            <person name="Castelle C.J."/>
            <person name="Probst A.J."/>
            <person name="Thomas B.C."/>
            <person name="Singh A."/>
            <person name="Wilkins M.J."/>
            <person name="Karaoz U."/>
            <person name="Brodie E.L."/>
            <person name="Williams K.H."/>
            <person name="Hubbard S.S."/>
            <person name="Banfield J.F."/>
        </authorList>
    </citation>
    <scope>NUCLEOTIDE SEQUENCE [LARGE SCALE GENOMIC DNA]</scope>
</reference>
<feature type="domain" description="DUF6922" evidence="1">
    <location>
        <begin position="8"/>
        <end position="58"/>
    </location>
</feature>
<dbReference type="AlphaFoldDB" id="A0A1G2QLF7"/>
<protein>
    <recommendedName>
        <fullName evidence="1">DUF6922 domain-containing protein</fullName>
    </recommendedName>
</protein>
<dbReference type="EMBL" id="MHTL01000002">
    <property type="protein sequence ID" value="OHA61356.1"/>
    <property type="molecule type" value="Genomic_DNA"/>
</dbReference>
<sequence>MQKLPQIFKSILWAHDFDKCDPEKMKKTIIIQALSYGTLDHWNWIRSFYGDAEITNILSSVPMTEIRSKTRALIETIFNFNDWNYAPRGSK</sequence>
<evidence type="ECO:0000259" key="1">
    <source>
        <dbReference type="Pfam" id="PF21956"/>
    </source>
</evidence>
<dbReference type="STRING" id="1802440.A2569_00705"/>
<dbReference type="InterPro" id="IPR053830">
    <property type="entry name" value="DUF6922"/>
</dbReference>
<proteinExistence type="predicted"/>
<dbReference type="Proteomes" id="UP000177090">
    <property type="component" value="Unassembled WGS sequence"/>
</dbReference>
<comment type="caution">
    <text evidence="2">The sequence shown here is derived from an EMBL/GenBank/DDBJ whole genome shotgun (WGS) entry which is preliminary data.</text>
</comment>